<proteinExistence type="predicted"/>
<evidence type="ECO:0000313" key="3">
    <source>
        <dbReference type="Proteomes" id="UP001556367"/>
    </source>
</evidence>
<protein>
    <recommendedName>
        <fullName evidence="4">Prolactin receptor</fullName>
    </recommendedName>
</protein>
<feature type="region of interest" description="Disordered" evidence="1">
    <location>
        <begin position="1"/>
        <end position="44"/>
    </location>
</feature>
<comment type="caution">
    <text evidence="2">The sequence shown here is derived from an EMBL/GenBank/DDBJ whole genome shotgun (WGS) entry which is preliminary data.</text>
</comment>
<accession>A0ABR3JF90</accession>
<reference evidence="3" key="1">
    <citation type="submission" date="2024-06" db="EMBL/GenBank/DDBJ databases">
        <title>Multi-omics analyses provide insights into the biosynthesis of the anticancer antibiotic pleurotin in Hohenbuehelia grisea.</title>
        <authorList>
            <person name="Weaver J.A."/>
            <person name="Alberti F."/>
        </authorList>
    </citation>
    <scope>NUCLEOTIDE SEQUENCE [LARGE SCALE GENOMIC DNA]</scope>
    <source>
        <strain evidence="3">T-177</strain>
    </source>
</reference>
<dbReference type="EMBL" id="JASNQZ010000008">
    <property type="protein sequence ID" value="KAL0954231.1"/>
    <property type="molecule type" value="Genomic_DNA"/>
</dbReference>
<gene>
    <name evidence="2" type="ORF">HGRIS_005359</name>
</gene>
<feature type="compositionally biased region" description="Low complexity" evidence="1">
    <location>
        <begin position="64"/>
        <end position="80"/>
    </location>
</feature>
<dbReference type="Proteomes" id="UP001556367">
    <property type="component" value="Unassembled WGS sequence"/>
</dbReference>
<sequence>MPRRKPDPAMVKMTNPYPPFTTSAAGCQHPRGSPHNSGPSDSPDYLCLCTIEHSSWGGNGSSLAPSEAAQAPGAASGPDAPKTKTKNHRDPRPGQAVLHQDTTLRWTLPTPNVKEPVFSVPPDFDDPKQWACVKGFPMREHLKTGLLLLEIPTPSTCPGRH</sequence>
<organism evidence="2 3">
    <name type="scientific">Hohenbuehelia grisea</name>
    <dbReference type="NCBI Taxonomy" id="104357"/>
    <lineage>
        <taxon>Eukaryota</taxon>
        <taxon>Fungi</taxon>
        <taxon>Dikarya</taxon>
        <taxon>Basidiomycota</taxon>
        <taxon>Agaricomycotina</taxon>
        <taxon>Agaricomycetes</taxon>
        <taxon>Agaricomycetidae</taxon>
        <taxon>Agaricales</taxon>
        <taxon>Pleurotineae</taxon>
        <taxon>Pleurotaceae</taxon>
        <taxon>Hohenbuehelia</taxon>
    </lineage>
</organism>
<evidence type="ECO:0000313" key="2">
    <source>
        <dbReference type="EMBL" id="KAL0954231.1"/>
    </source>
</evidence>
<feature type="region of interest" description="Disordered" evidence="1">
    <location>
        <begin position="58"/>
        <end position="98"/>
    </location>
</feature>
<name>A0ABR3JF90_9AGAR</name>
<dbReference type="PROSITE" id="PS51257">
    <property type="entry name" value="PROKAR_LIPOPROTEIN"/>
    <property type="match status" value="1"/>
</dbReference>
<keyword evidence="3" id="KW-1185">Reference proteome</keyword>
<evidence type="ECO:0000256" key="1">
    <source>
        <dbReference type="SAM" id="MobiDB-lite"/>
    </source>
</evidence>
<evidence type="ECO:0008006" key="4">
    <source>
        <dbReference type="Google" id="ProtNLM"/>
    </source>
</evidence>